<evidence type="ECO:0008006" key="4">
    <source>
        <dbReference type="Google" id="ProtNLM"/>
    </source>
</evidence>
<feature type="compositionally biased region" description="Low complexity" evidence="1">
    <location>
        <begin position="1"/>
        <end position="13"/>
    </location>
</feature>
<dbReference type="Proteomes" id="UP000266327">
    <property type="component" value="Unassembled WGS sequence"/>
</dbReference>
<evidence type="ECO:0000256" key="1">
    <source>
        <dbReference type="SAM" id="MobiDB-lite"/>
    </source>
</evidence>
<name>A0A3A3G6V8_9BURK</name>
<proteinExistence type="predicted"/>
<gene>
    <name evidence="2" type="ORF">D3878_12430</name>
</gene>
<keyword evidence="3" id="KW-1185">Reference proteome</keyword>
<dbReference type="OrthoDB" id="9817895at2"/>
<dbReference type="InterPro" id="IPR016035">
    <property type="entry name" value="Acyl_Trfase/lysoPLipase"/>
</dbReference>
<organism evidence="2 3">
    <name type="scientific">Noviherbaspirillum sedimenti</name>
    <dbReference type="NCBI Taxonomy" id="2320865"/>
    <lineage>
        <taxon>Bacteria</taxon>
        <taxon>Pseudomonadati</taxon>
        <taxon>Pseudomonadota</taxon>
        <taxon>Betaproteobacteria</taxon>
        <taxon>Burkholderiales</taxon>
        <taxon>Oxalobacteraceae</taxon>
        <taxon>Noviherbaspirillum</taxon>
    </lineage>
</organism>
<evidence type="ECO:0000313" key="3">
    <source>
        <dbReference type="Proteomes" id="UP000266327"/>
    </source>
</evidence>
<comment type="caution">
    <text evidence="2">The sequence shown here is derived from an EMBL/GenBank/DDBJ whole genome shotgun (WGS) entry which is preliminary data.</text>
</comment>
<protein>
    <recommendedName>
        <fullName evidence="4">PNPLA domain-containing protein</fullName>
    </recommendedName>
</protein>
<dbReference type="SUPFAM" id="SSF52151">
    <property type="entry name" value="FabD/lysophospholipase-like"/>
    <property type="match status" value="1"/>
</dbReference>
<dbReference type="EMBL" id="QYUQ01000002">
    <property type="protein sequence ID" value="RJG02282.1"/>
    <property type="molecule type" value="Genomic_DNA"/>
</dbReference>
<evidence type="ECO:0000313" key="2">
    <source>
        <dbReference type="EMBL" id="RJG02282.1"/>
    </source>
</evidence>
<reference evidence="3" key="1">
    <citation type="submission" date="2018-09" db="EMBL/GenBank/DDBJ databases">
        <authorList>
            <person name="Zhu H."/>
        </authorList>
    </citation>
    <scope>NUCLEOTIDE SEQUENCE [LARGE SCALE GENOMIC DNA]</scope>
    <source>
        <strain evidence="3">K1S02-23</strain>
    </source>
</reference>
<dbReference type="RefSeq" id="WP_119785787.1">
    <property type="nucleotide sequence ID" value="NZ_QYUQ01000002.1"/>
</dbReference>
<sequence>MAATSRKTTAARKPSAADPRPAGQVRAPRLALALQGSFGHIDYAAGLLDAFRAHNRRVHDQPAAAGAKPLDIATASGCVEMLTPLWLYLADQKGDRSLRAAVLDGDKHLAPWAQQRIAPPVVRRDAWHGYLSGLMDAQSRFAEAGMKMFAHAPGTAAAAELNAAWQNIAMFGSGLPGQIAFNPFFTAGKEAALGALCAGETGPTVFTNATRARDFQEIYLYSGAAPDAEQQRALTGKRQQRQALRMTPEYFFASGARPPYIAPMPVTVDGQTEHWMEGAMRCNPPLVPLIDMDATHILLIRFFSKDVRDEPNNHAELNERFLDAIFSIPLQKELESIELNNHIARCMEQVPVDAPLAESLRKRREITILDPADSNNPAASPAYIEFLSEELTALSHYDGQSPARRARMFDRGFQIGQQLISDLQGQLP</sequence>
<dbReference type="AlphaFoldDB" id="A0A3A3G6V8"/>
<accession>A0A3A3G6V8</accession>
<feature type="region of interest" description="Disordered" evidence="1">
    <location>
        <begin position="1"/>
        <end position="24"/>
    </location>
</feature>